<dbReference type="Pfam" id="PF12306">
    <property type="entry name" value="PixA"/>
    <property type="match status" value="1"/>
</dbReference>
<protein>
    <recommendedName>
        <fullName evidence="3">Inclusion body protein</fullName>
    </recommendedName>
</protein>
<dbReference type="Gene3D" id="2.60.40.3910">
    <property type="entry name" value="Inclusion body protein"/>
    <property type="match status" value="1"/>
</dbReference>
<organism evidence="1 2">
    <name type="scientific">Burkholderia mayonis</name>
    <dbReference type="NCBI Taxonomy" id="1385591"/>
    <lineage>
        <taxon>Bacteria</taxon>
        <taxon>Pseudomonadati</taxon>
        <taxon>Pseudomonadota</taxon>
        <taxon>Betaproteobacteria</taxon>
        <taxon>Burkholderiales</taxon>
        <taxon>Burkholderiaceae</taxon>
        <taxon>Burkholderia</taxon>
        <taxon>pseudomallei group</taxon>
    </lineage>
</organism>
<gene>
    <name evidence="1" type="ORF">WS71_03055</name>
</gene>
<dbReference type="Proteomes" id="UP000067711">
    <property type="component" value="Chromosome 2"/>
</dbReference>
<evidence type="ECO:0008006" key="3">
    <source>
        <dbReference type="Google" id="ProtNLM"/>
    </source>
</evidence>
<reference evidence="1 2" key="1">
    <citation type="submission" date="2015-12" db="EMBL/GenBank/DDBJ databases">
        <title>Diversity of Burkholderia near neighbor genomes.</title>
        <authorList>
            <person name="Sahl J."/>
            <person name="Wagner D."/>
            <person name="Keim P."/>
        </authorList>
    </citation>
    <scope>NUCLEOTIDE SEQUENCE [LARGE SCALE GENOMIC DNA]</scope>
    <source>
        <strain evidence="1 2">BDU8</strain>
    </source>
</reference>
<evidence type="ECO:0000313" key="2">
    <source>
        <dbReference type="Proteomes" id="UP000067711"/>
    </source>
</evidence>
<dbReference type="AlphaFoldDB" id="A0A1B4FWJ6"/>
<dbReference type="EMBL" id="CP013388">
    <property type="protein sequence ID" value="AOJ08053.1"/>
    <property type="molecule type" value="Genomic_DNA"/>
</dbReference>
<dbReference type="InterPro" id="IPR038712">
    <property type="entry name" value="PixA-like_sf"/>
</dbReference>
<proteinExistence type="predicted"/>
<dbReference type="InterPro" id="IPR021087">
    <property type="entry name" value="Uncharacterised_PixA/AidA"/>
</dbReference>
<sequence length="181" mass="19624">MAEPNQPADEPARCSDVLVIADVATLLDAYPDASLDLDAPTPVDGKYLYVMYGGIEQALGRNDSRIVAPLSPGDALHLRESALSLYGEKRVLFYRMTPADMGVVGPIELQMRESTVVVPNPDDPTQPGAQDLTEHFWRVPLAAAGSTDCEADFMIADRTCAPLAYFTWQVRIEVLGDTSPA</sequence>
<accession>A0A1B4FWJ6</accession>
<evidence type="ECO:0000313" key="1">
    <source>
        <dbReference type="EMBL" id="AOJ08053.1"/>
    </source>
</evidence>
<name>A0A1B4FWJ6_9BURK</name>